<evidence type="ECO:0000313" key="2">
    <source>
        <dbReference type="Proteomes" id="UP001056120"/>
    </source>
</evidence>
<comment type="caution">
    <text evidence="1">The sequence shown here is derived from an EMBL/GenBank/DDBJ whole genome shotgun (WGS) entry which is preliminary data.</text>
</comment>
<sequence length="769" mass="86234">MCTQDDRNDNNVNNLLGVFPFQTLITISLRFSGELVQENLLSSPLATLSELIHQDTDVEPHVLRDTINNTEVAISVDTIRAVLALGGANDDPISYPGTLIMGCFQRMGYRGKPNDSQARKGGLAGTDGLKSDLQAAMVALTLNKQFNFALYIYHDLVMQINPPEVQGFLMYPRFLQMILNHLIPDLSQHPIRLTLTPMYKRIFTDCTKVKQHNITLIPVLTPLFGHIINPNYVEPPNDNWFHHEELVQGQDQNQVQQQQQQEAQAHAQAHSQAHEQVPLQQEQVQIPVNIPVNEPVQGEDVANEDEQDFGLNMDDFNDAAMNSPMHDAEGNVVDTSYSDTILPDSDATDSDSSRDFSSDHYERLATFPLANAGKRIKSKARKPRRKSVQDPPSGSVFGKRTLIDESSDSDREVTPVPKAQKLMSASIAAAHSSQGVEDATFVESLLITPPSSKCPSPVISPIPKATQSSAAGPSQPSDSERITYLESQVLALQNQGESSTSGNIEGTKKDSEVNEEILLLEFFQTDSDAEEEEPEKIKCLDDIDELFNDVEDVMTDNEVEEGEIVEIEIEKSKVEVTYKGCDGLNVPYNMIQDEVIPVFSNEGVTYSMDFVEDTTEKPVMYRNTCMTREQRREVVNSWKKVLPKSPIQSAQKERYVNKERCIERIISWFYDDESKLCALKRSDGVQYLKPRIKYFNTLPRCEMSGLATKPLIKRSKFGLADVIDKLICKEGGSGKYEKLKPQKGKRVKIVDPSTSIVTWKYKFKPLRAV</sequence>
<protein>
    <submittedName>
        <fullName evidence="1">Uncharacterized protein</fullName>
    </submittedName>
</protein>
<organism evidence="1 2">
    <name type="scientific">Smallanthus sonchifolius</name>
    <dbReference type="NCBI Taxonomy" id="185202"/>
    <lineage>
        <taxon>Eukaryota</taxon>
        <taxon>Viridiplantae</taxon>
        <taxon>Streptophyta</taxon>
        <taxon>Embryophyta</taxon>
        <taxon>Tracheophyta</taxon>
        <taxon>Spermatophyta</taxon>
        <taxon>Magnoliopsida</taxon>
        <taxon>eudicotyledons</taxon>
        <taxon>Gunneridae</taxon>
        <taxon>Pentapetalae</taxon>
        <taxon>asterids</taxon>
        <taxon>campanulids</taxon>
        <taxon>Asterales</taxon>
        <taxon>Asteraceae</taxon>
        <taxon>Asteroideae</taxon>
        <taxon>Heliantheae alliance</taxon>
        <taxon>Millerieae</taxon>
        <taxon>Smallanthus</taxon>
    </lineage>
</organism>
<dbReference type="EMBL" id="CM042034">
    <property type="protein sequence ID" value="KAI3762892.1"/>
    <property type="molecule type" value="Genomic_DNA"/>
</dbReference>
<evidence type="ECO:0000313" key="1">
    <source>
        <dbReference type="EMBL" id="KAI3762892.1"/>
    </source>
</evidence>
<gene>
    <name evidence="1" type="ORF">L1987_53334</name>
</gene>
<dbReference type="Proteomes" id="UP001056120">
    <property type="component" value="Linkage Group LG17"/>
</dbReference>
<name>A0ACB9EVM2_9ASTR</name>
<accession>A0ACB9EVM2</accession>
<keyword evidence="2" id="KW-1185">Reference proteome</keyword>
<reference evidence="2" key="1">
    <citation type="journal article" date="2022" name="Mol. Ecol. Resour.">
        <title>The genomes of chicory, endive, great burdock and yacon provide insights into Asteraceae palaeo-polyploidization history and plant inulin production.</title>
        <authorList>
            <person name="Fan W."/>
            <person name="Wang S."/>
            <person name="Wang H."/>
            <person name="Wang A."/>
            <person name="Jiang F."/>
            <person name="Liu H."/>
            <person name="Zhao H."/>
            <person name="Xu D."/>
            <person name="Zhang Y."/>
        </authorList>
    </citation>
    <scope>NUCLEOTIDE SEQUENCE [LARGE SCALE GENOMIC DNA]</scope>
    <source>
        <strain evidence="2">cv. Yunnan</strain>
    </source>
</reference>
<proteinExistence type="predicted"/>
<reference evidence="1 2" key="2">
    <citation type="journal article" date="2022" name="Mol. Ecol. Resour.">
        <title>The genomes of chicory, endive, great burdock and yacon provide insights into Asteraceae paleo-polyploidization history and plant inulin production.</title>
        <authorList>
            <person name="Fan W."/>
            <person name="Wang S."/>
            <person name="Wang H."/>
            <person name="Wang A."/>
            <person name="Jiang F."/>
            <person name="Liu H."/>
            <person name="Zhao H."/>
            <person name="Xu D."/>
            <person name="Zhang Y."/>
        </authorList>
    </citation>
    <scope>NUCLEOTIDE SEQUENCE [LARGE SCALE GENOMIC DNA]</scope>
    <source>
        <strain evidence="2">cv. Yunnan</strain>
        <tissue evidence="1">Leaves</tissue>
    </source>
</reference>